<dbReference type="Proteomes" id="UP001611383">
    <property type="component" value="Chromosome"/>
</dbReference>
<keyword evidence="2" id="KW-1185">Reference proteome</keyword>
<evidence type="ECO:0000313" key="2">
    <source>
        <dbReference type="Proteomes" id="UP001611383"/>
    </source>
</evidence>
<dbReference type="EMBL" id="CP043494">
    <property type="protein sequence ID" value="WNG52414.1"/>
    <property type="molecule type" value="Genomic_DNA"/>
</dbReference>
<protein>
    <recommendedName>
        <fullName evidence="3">Transposase</fullName>
    </recommendedName>
</protein>
<reference evidence="1 2" key="1">
    <citation type="submission" date="2019-08" db="EMBL/GenBank/DDBJ databases">
        <title>Archangium and Cystobacter genomes.</title>
        <authorList>
            <person name="Chen I.-C.K."/>
            <person name="Wielgoss S."/>
        </authorList>
    </citation>
    <scope>NUCLEOTIDE SEQUENCE [LARGE SCALE GENOMIC DNA]</scope>
    <source>
        <strain evidence="1 2">Cbm 6</strain>
    </source>
</reference>
<gene>
    <name evidence="1" type="ORF">F0U60_15850</name>
</gene>
<accession>A0ABY9XAI9</accession>
<name>A0ABY9XAI9_9BACT</name>
<sequence>MVVVIRYLLWIGDETVREAARRVLHLVLDGQRAEELMRSYGEQLIEQGLQQGLARGRQEGLIRGRTEDILRILTARGVHVDEEARLRILTCTDMAALDLWFDRALNATSLSDVFVDRSQ</sequence>
<evidence type="ECO:0008006" key="3">
    <source>
        <dbReference type="Google" id="ProtNLM"/>
    </source>
</evidence>
<proteinExistence type="predicted"/>
<organism evidence="1 2">
    <name type="scientific">Archangium minus</name>
    <dbReference type="NCBI Taxonomy" id="83450"/>
    <lineage>
        <taxon>Bacteria</taxon>
        <taxon>Pseudomonadati</taxon>
        <taxon>Myxococcota</taxon>
        <taxon>Myxococcia</taxon>
        <taxon>Myxococcales</taxon>
        <taxon>Cystobacterineae</taxon>
        <taxon>Archangiaceae</taxon>
        <taxon>Archangium</taxon>
    </lineage>
</organism>
<evidence type="ECO:0000313" key="1">
    <source>
        <dbReference type="EMBL" id="WNG52414.1"/>
    </source>
</evidence>